<dbReference type="Pfam" id="PF13439">
    <property type="entry name" value="Glyco_transf_4"/>
    <property type="match status" value="1"/>
</dbReference>
<dbReference type="Gene3D" id="3.40.50.2000">
    <property type="entry name" value="Glycogen Phosphorylase B"/>
    <property type="match status" value="2"/>
</dbReference>
<dbReference type="Proteomes" id="UP001589643">
    <property type="component" value="Unassembled WGS sequence"/>
</dbReference>
<dbReference type="GO" id="GO:0016757">
    <property type="term" value="F:glycosyltransferase activity"/>
    <property type="evidence" value="ECO:0007669"/>
    <property type="project" value="UniProtKB-KW"/>
</dbReference>
<evidence type="ECO:0000313" key="4">
    <source>
        <dbReference type="EMBL" id="MFB8892196.1"/>
    </source>
</evidence>
<evidence type="ECO:0000256" key="2">
    <source>
        <dbReference type="ARBA" id="ARBA00022679"/>
    </source>
</evidence>
<sequence length="376" mass="40450">MTIVTASAPLDEMSGAPDVRVVAVPAGHPYVQRVTHAAGIELLPDPPVAGAAEGVWWPPVALDPDWIRQHADRADILHVHFGTESFAAGHLTACIDAAHAAGWAVVFTVHDLTHPQLADQGPYAAQLDELIPRVDALVTLTAGAAAEVRERWGREAVVLPHPAILREGETPSVVAVSEELRIGMHLKDLRPGTDGPTSARTLIAAVERLRDEGHHAVAEIRMHRSVRERDARDEVRAAVAGHPYAVLVEQGRLPDAALNTALSGLDVCVLPYRFGSHSGWLELCWDLGVPVAVPDVGHFADQHDDDSIASFHPGDDVETLTAALRTLLSCDEAARPGSVARADLIEARRDSRREQDAGTAQAHAALYRRLRSERAS</sequence>
<reference evidence="4 5" key="1">
    <citation type="submission" date="2024-08" db="EMBL/GenBank/DDBJ databases">
        <title>Heavy metals resistant antinobacteria isolated from wastewater.</title>
        <authorList>
            <person name="Roman Ponce B."/>
            <person name="Blanco Mercado M.A."/>
            <person name="Avila Aldana I.N."/>
            <person name="Morales Arrieta S."/>
        </authorList>
    </citation>
    <scope>NUCLEOTIDE SEQUENCE [LARGE SCALE GENOMIC DNA]</scope>
    <source>
        <strain evidence="5">sma-1</strain>
    </source>
</reference>
<protein>
    <submittedName>
        <fullName evidence="4">Glycosyltransferase</fullName>
        <ecNumber evidence="4">2.4.-.-</ecNumber>
    </submittedName>
</protein>
<organism evidence="4 5">
    <name type="scientific">Microbacterium plantarum</name>
    <dbReference type="NCBI Taxonomy" id="1816425"/>
    <lineage>
        <taxon>Bacteria</taxon>
        <taxon>Bacillati</taxon>
        <taxon>Actinomycetota</taxon>
        <taxon>Actinomycetes</taxon>
        <taxon>Micrococcales</taxon>
        <taxon>Microbacteriaceae</taxon>
        <taxon>Microbacterium</taxon>
    </lineage>
</organism>
<keyword evidence="2 4" id="KW-0808">Transferase</keyword>
<keyword evidence="5" id="KW-1185">Reference proteome</keyword>
<evidence type="ECO:0000259" key="3">
    <source>
        <dbReference type="Pfam" id="PF13439"/>
    </source>
</evidence>
<evidence type="ECO:0000256" key="1">
    <source>
        <dbReference type="ARBA" id="ARBA00022676"/>
    </source>
</evidence>
<comment type="caution">
    <text evidence="4">The sequence shown here is derived from an EMBL/GenBank/DDBJ whole genome shotgun (WGS) entry which is preliminary data.</text>
</comment>
<feature type="domain" description="Glycosyltransferase subfamily 4-like N-terminal" evidence="3">
    <location>
        <begin position="18"/>
        <end position="160"/>
    </location>
</feature>
<keyword evidence="1 4" id="KW-0328">Glycosyltransferase</keyword>
<dbReference type="SUPFAM" id="SSF53756">
    <property type="entry name" value="UDP-Glycosyltransferase/glycogen phosphorylase"/>
    <property type="match status" value="1"/>
</dbReference>
<gene>
    <name evidence="4" type="ORF">AB7P39_04980</name>
</gene>
<name>A0ABV5EQF5_9MICO</name>
<dbReference type="EC" id="2.4.-.-" evidence="4"/>
<proteinExistence type="predicted"/>
<dbReference type="EMBL" id="JBHLHV010000001">
    <property type="protein sequence ID" value="MFB8892196.1"/>
    <property type="molecule type" value="Genomic_DNA"/>
</dbReference>
<dbReference type="InterPro" id="IPR028098">
    <property type="entry name" value="Glyco_trans_4-like_N"/>
</dbReference>
<dbReference type="RefSeq" id="WP_378717345.1">
    <property type="nucleotide sequence ID" value="NZ_JBHLHV010000001.1"/>
</dbReference>
<evidence type="ECO:0000313" key="5">
    <source>
        <dbReference type="Proteomes" id="UP001589643"/>
    </source>
</evidence>
<accession>A0ABV5EQF5</accession>